<dbReference type="PANTHER" id="PTHR48073">
    <property type="entry name" value="O-SUCCINYLBENZOATE SYNTHASE-RELATED"/>
    <property type="match status" value="1"/>
</dbReference>
<dbReference type="SUPFAM" id="SSF51604">
    <property type="entry name" value="Enolase C-terminal domain-like"/>
    <property type="match status" value="1"/>
</dbReference>
<name>A0A9Y1MXU6_9RHOD</name>
<dbReference type="GO" id="GO:0003824">
    <property type="term" value="F:catalytic activity"/>
    <property type="evidence" value="ECO:0007669"/>
    <property type="project" value="UniProtKB-ARBA"/>
</dbReference>
<evidence type="ECO:0000313" key="3">
    <source>
        <dbReference type="EMBL" id="WDA99964.1"/>
    </source>
</evidence>
<dbReference type="InterPro" id="IPR036849">
    <property type="entry name" value="Enolase-like_C_sf"/>
</dbReference>
<gene>
    <name evidence="3" type="primary">menC</name>
    <name evidence="3" type="ORF">CspTHAL103_040</name>
</gene>
<dbReference type="AlphaFoldDB" id="A0A9Y1MXU6"/>
<proteinExistence type="predicted"/>
<dbReference type="Gene3D" id="3.20.20.120">
    <property type="entry name" value="Enolase-like C-terminal domain"/>
    <property type="match status" value="1"/>
</dbReference>
<accession>A0A9Y1MXU6</accession>
<organism evidence="3">
    <name type="scientific">Cyanidium sp. THAL103</name>
    <dbReference type="NCBI Taxonomy" id="3027999"/>
    <lineage>
        <taxon>Eukaryota</taxon>
        <taxon>Rhodophyta</taxon>
        <taxon>Bangiophyceae</taxon>
        <taxon>Cyanidiales</taxon>
        <taxon>Cyanidiaceae</taxon>
        <taxon>Cyanidium</taxon>
    </lineage>
</organism>
<dbReference type="PANTHER" id="PTHR48073:SF6">
    <property type="entry name" value="PROTEIN PHYLLO, CHLOROPLASTIC-LIKE"/>
    <property type="match status" value="1"/>
</dbReference>
<dbReference type="Gene3D" id="3.30.390.10">
    <property type="entry name" value="Enolase-like, N-terminal domain"/>
    <property type="match status" value="1"/>
</dbReference>
<keyword evidence="3" id="KW-0934">Plastid</keyword>
<evidence type="ECO:0000256" key="1">
    <source>
        <dbReference type="ARBA" id="ARBA00022723"/>
    </source>
</evidence>
<dbReference type="Pfam" id="PF13378">
    <property type="entry name" value="MR_MLE_C"/>
    <property type="match status" value="1"/>
</dbReference>
<evidence type="ECO:0000259" key="2">
    <source>
        <dbReference type="Pfam" id="PF13378"/>
    </source>
</evidence>
<geneLocation type="plastid" evidence="3"/>
<dbReference type="InterPro" id="IPR029017">
    <property type="entry name" value="Enolase-like_N"/>
</dbReference>
<feature type="domain" description="Enolase C-terminal" evidence="2">
    <location>
        <begin position="144"/>
        <end position="282"/>
    </location>
</feature>
<reference evidence="3" key="1">
    <citation type="journal article" date="2023" name="J. Phycol.">
        <title>Revised classification of the Cyanidiophyceae based on plastid genome data with descriptions of the Cavernulicolales ord. nov. and Galdieriales ord. nov. (Rhodophyta).</title>
        <authorList>
            <person name="Park S.I."/>
            <person name="Cho C.H."/>
            <person name="Ciniglia C."/>
            <person name="Huang T.Y."/>
            <person name="Liu S.L."/>
            <person name="Bustamante D.E."/>
            <person name="Calderon M.S."/>
            <person name="Mansilla A."/>
            <person name="McDermott T."/>
            <person name="Andersen R.A."/>
            <person name="Yoon H.S."/>
        </authorList>
    </citation>
    <scope>NUCLEOTIDE SEQUENCE</scope>
</reference>
<dbReference type="InterPro" id="IPR029065">
    <property type="entry name" value="Enolase_C-like"/>
</dbReference>
<sequence>MYFSNFQCYKYSFNLKSPLYMRQIIELKSREVLICKFLSTSLDMIIWSEICPLPLFSWDSLKLSYIKLMSIKSYFLRVNWTWFNLLSDKAILDKICDIDKYQSLRMCLDTSIYQLLSYIPRFLSRVPISALIYDYKFANLHYNYYESLKIKLSYISIKDSVNLVRKYHEKYSNISIRLDMNRNWNLEKFLIFISCFSSYFFEFIEEPLHQNLDLFLLSASNISFNLSIDESLHLILLNNKLLLSENIKTLTLKPSIIGSLNLLLDFINLGFVYKKQIVISSIFESDVGITNLMIIIYYTDLINVMGLDTYQWIHNDCLLLDNYLYEYRGSLYLCFLEIIKLIKFQTKLIQI</sequence>
<dbReference type="EMBL" id="OP616817">
    <property type="protein sequence ID" value="WDA99964.1"/>
    <property type="molecule type" value="Genomic_DNA"/>
</dbReference>
<keyword evidence="1" id="KW-0479">Metal-binding</keyword>
<dbReference type="GO" id="GO:0046872">
    <property type="term" value="F:metal ion binding"/>
    <property type="evidence" value="ECO:0007669"/>
    <property type="project" value="UniProtKB-KW"/>
</dbReference>
<protein>
    <submittedName>
        <fullName evidence="3">4-(2'-carboxyphenyl)-4-oxybutyric acid synthase</fullName>
    </submittedName>
</protein>